<keyword evidence="2" id="KW-1185">Reference proteome</keyword>
<evidence type="ECO:0000313" key="1">
    <source>
        <dbReference type="EMBL" id="KAI5062599.1"/>
    </source>
</evidence>
<dbReference type="EMBL" id="JABFUD020000022">
    <property type="protein sequence ID" value="KAI5062599.1"/>
    <property type="molecule type" value="Genomic_DNA"/>
</dbReference>
<organism evidence="1 2">
    <name type="scientific">Adiantum capillus-veneris</name>
    <name type="common">Maidenhair fern</name>
    <dbReference type="NCBI Taxonomy" id="13818"/>
    <lineage>
        <taxon>Eukaryota</taxon>
        <taxon>Viridiplantae</taxon>
        <taxon>Streptophyta</taxon>
        <taxon>Embryophyta</taxon>
        <taxon>Tracheophyta</taxon>
        <taxon>Polypodiopsida</taxon>
        <taxon>Polypodiidae</taxon>
        <taxon>Polypodiales</taxon>
        <taxon>Pteridineae</taxon>
        <taxon>Pteridaceae</taxon>
        <taxon>Vittarioideae</taxon>
        <taxon>Adiantum</taxon>
    </lineage>
</organism>
<sequence length="108" mass="12319">MECIIGLFLVVHTHIGSLQYSGRSSKSLADEEIFFYDHFYQLSPGNKNGMLVKVTLPTDWNTMDWPVPEETMVEAMRSKLYKDIQRSLCSSIPTKLVRIANFCPAALF</sequence>
<dbReference type="Proteomes" id="UP000886520">
    <property type="component" value="Chromosome 22"/>
</dbReference>
<name>A0A9D4U6R8_ADICA</name>
<reference evidence="1" key="1">
    <citation type="submission" date="2021-01" db="EMBL/GenBank/DDBJ databases">
        <title>Adiantum capillus-veneris genome.</title>
        <authorList>
            <person name="Fang Y."/>
            <person name="Liao Q."/>
        </authorList>
    </citation>
    <scope>NUCLEOTIDE SEQUENCE</scope>
    <source>
        <strain evidence="1">H3</strain>
        <tissue evidence="1">Leaf</tissue>
    </source>
</reference>
<dbReference type="AlphaFoldDB" id="A0A9D4U6R8"/>
<dbReference type="OrthoDB" id="1994897at2759"/>
<gene>
    <name evidence="1" type="ORF">GOP47_0023138</name>
</gene>
<evidence type="ECO:0000313" key="2">
    <source>
        <dbReference type="Proteomes" id="UP000886520"/>
    </source>
</evidence>
<comment type="caution">
    <text evidence="1">The sequence shown here is derived from an EMBL/GenBank/DDBJ whole genome shotgun (WGS) entry which is preliminary data.</text>
</comment>
<feature type="non-terminal residue" evidence="1">
    <location>
        <position position="108"/>
    </location>
</feature>
<proteinExistence type="predicted"/>
<accession>A0A9D4U6R8</accession>
<protein>
    <submittedName>
        <fullName evidence="1">Uncharacterized protein</fullName>
    </submittedName>
</protein>